<dbReference type="Proteomes" id="UP000028713">
    <property type="component" value="Unassembled WGS sequence"/>
</dbReference>
<dbReference type="AlphaFoldDB" id="A0A085YZ67"/>
<dbReference type="InterPro" id="IPR015996">
    <property type="entry name" value="UCP028451"/>
</dbReference>
<evidence type="ECO:0000313" key="2">
    <source>
        <dbReference type="Proteomes" id="UP000028713"/>
    </source>
</evidence>
<keyword evidence="2" id="KW-1185">Reference proteome</keyword>
<dbReference type="RefSeq" id="WP_034679423.1">
    <property type="nucleotide sequence ID" value="NZ_FPAP01000003.1"/>
</dbReference>
<dbReference type="Pfam" id="PF09365">
    <property type="entry name" value="DUF2461"/>
    <property type="match status" value="1"/>
</dbReference>
<dbReference type="EMBL" id="JPRP01000005">
    <property type="protein sequence ID" value="KFE97480.1"/>
    <property type="molecule type" value="Genomic_DNA"/>
</dbReference>
<protein>
    <recommendedName>
        <fullName evidence="3">TIGR02453 family protein</fullName>
    </recommendedName>
</protein>
<dbReference type="InterPro" id="IPR012808">
    <property type="entry name" value="CHP02453"/>
</dbReference>
<reference evidence="1 2" key="1">
    <citation type="submission" date="2014-07" db="EMBL/GenBank/DDBJ databases">
        <title>Genome of Chryseobacterium formosense LMG 24722.</title>
        <authorList>
            <person name="Pipes S.E."/>
            <person name="Stropko S.J."/>
            <person name="Newman J.D."/>
        </authorList>
    </citation>
    <scope>NUCLEOTIDE SEQUENCE [LARGE SCALE GENOMIC DNA]</scope>
    <source>
        <strain evidence="1 2">LMG 24722</strain>
    </source>
</reference>
<accession>A0A085YZ67</accession>
<dbReference type="STRING" id="236814.IX39_19555"/>
<dbReference type="PANTHER" id="PTHR36452:SF1">
    <property type="entry name" value="DUF2461 DOMAIN-CONTAINING PROTEIN"/>
    <property type="match status" value="1"/>
</dbReference>
<comment type="caution">
    <text evidence="1">The sequence shown here is derived from an EMBL/GenBank/DDBJ whole genome shotgun (WGS) entry which is preliminary data.</text>
</comment>
<organism evidence="1 2">
    <name type="scientific">Chryseobacterium formosense</name>
    <dbReference type="NCBI Taxonomy" id="236814"/>
    <lineage>
        <taxon>Bacteria</taxon>
        <taxon>Pseudomonadati</taxon>
        <taxon>Bacteroidota</taxon>
        <taxon>Flavobacteriia</taxon>
        <taxon>Flavobacteriales</taxon>
        <taxon>Weeksellaceae</taxon>
        <taxon>Chryseobacterium group</taxon>
        <taxon>Chryseobacterium</taxon>
    </lineage>
</organism>
<dbReference type="PIRSF" id="PIRSF028451">
    <property type="entry name" value="UCP028451"/>
    <property type="match status" value="1"/>
</dbReference>
<dbReference type="eggNOG" id="COG5587">
    <property type="taxonomic scope" value="Bacteria"/>
</dbReference>
<dbReference type="OrthoDB" id="9794241at2"/>
<gene>
    <name evidence="1" type="ORF">IX39_19555</name>
</gene>
<evidence type="ECO:0008006" key="3">
    <source>
        <dbReference type="Google" id="ProtNLM"/>
    </source>
</evidence>
<evidence type="ECO:0000313" key="1">
    <source>
        <dbReference type="EMBL" id="KFE97480.1"/>
    </source>
</evidence>
<dbReference type="NCBIfam" id="TIGR02453">
    <property type="entry name" value="TIGR02453 family protein"/>
    <property type="match status" value="1"/>
</dbReference>
<dbReference type="PANTHER" id="PTHR36452">
    <property type="entry name" value="CHROMOSOME 12, WHOLE GENOME SHOTGUN SEQUENCE"/>
    <property type="match status" value="1"/>
</dbReference>
<name>A0A085YZ67_9FLAO</name>
<proteinExistence type="predicted"/>
<sequence length="225" mass="26093">MASHLSAKVFDFLNLIEKNNNREWFNENKNIFTEAQTDFQDFIEELISEMGKFDEDLLKLDAKKSLLRIYRDTRFSKDKTPYKTYFGASLGMGKMNSKSGFYLHVESGKSFLASGIYLPDSPILKQIRKEISLFKDDFMKTIEDKDFKKYYGELDDENKLKNVPQGFEKEDPMAEYLKLKSYIGVHNITNKELSNKNAVKSVAKIFEAAKPLNDFLDTPILNTQN</sequence>